<evidence type="ECO:0008006" key="5">
    <source>
        <dbReference type="Google" id="ProtNLM"/>
    </source>
</evidence>
<keyword evidence="2" id="KW-0812">Transmembrane</keyword>
<evidence type="ECO:0000256" key="2">
    <source>
        <dbReference type="SAM" id="Phobius"/>
    </source>
</evidence>
<keyword evidence="4" id="KW-1185">Reference proteome</keyword>
<feature type="region of interest" description="Disordered" evidence="1">
    <location>
        <begin position="264"/>
        <end position="301"/>
    </location>
</feature>
<reference evidence="3" key="1">
    <citation type="submission" date="2020-05" db="EMBL/GenBank/DDBJ databases">
        <title>Mycena genomes resolve the evolution of fungal bioluminescence.</title>
        <authorList>
            <person name="Tsai I.J."/>
        </authorList>
    </citation>
    <scope>NUCLEOTIDE SEQUENCE</scope>
    <source>
        <strain evidence="3">110903Hualien_Pintung</strain>
    </source>
</reference>
<feature type="region of interest" description="Disordered" evidence="1">
    <location>
        <begin position="316"/>
        <end position="356"/>
    </location>
</feature>
<feature type="region of interest" description="Disordered" evidence="1">
    <location>
        <begin position="110"/>
        <end position="161"/>
    </location>
</feature>
<gene>
    <name evidence="3" type="ORF">HMN09_00360700</name>
</gene>
<sequence length="425" mass="44823">MAIEATTIFFRPAPFTTQVSTVNGYIFCDQSVDLSCPTAATTTTAIFLGGFSVASIPPSVSATSTTSVPTSSSNFAASSSTASPSIAISESSRTIAETRRTSSSDAFHAASDLATSSQSSASPAPITSAAPSQTALSDTSPPTTSLVQVPHNNGAQSNSKAKTSLPLGAVIGIAAGGLGLLLMGIACVALLLVRRRRRRRQARPAIWPVDEEKEDDPHPRLLLDVETAAPPYVDDVLDISSTPVSPPRLEPLRPTSLSIRVAGGRSNAEEMGSVANPPPQMLQAETTDQQPDAPENPKRPAGNALTVIAIVPPRSSSLLDSPLATRGSPGQGSANIPSPLAVSEPTRTAVSGPSSRLLQIESALRDSELPPQTHERMMTLAQMYMHRRVYSSDREEDEEDAYGEEEFDRGRESMDSEALPEYSRT</sequence>
<organism evidence="3 4">
    <name type="scientific">Mycena chlorophos</name>
    <name type="common">Agaric fungus</name>
    <name type="synonym">Agaricus chlorophos</name>
    <dbReference type="NCBI Taxonomy" id="658473"/>
    <lineage>
        <taxon>Eukaryota</taxon>
        <taxon>Fungi</taxon>
        <taxon>Dikarya</taxon>
        <taxon>Basidiomycota</taxon>
        <taxon>Agaricomycotina</taxon>
        <taxon>Agaricomycetes</taxon>
        <taxon>Agaricomycetidae</taxon>
        <taxon>Agaricales</taxon>
        <taxon>Marasmiineae</taxon>
        <taxon>Mycenaceae</taxon>
        <taxon>Mycena</taxon>
    </lineage>
</organism>
<dbReference type="Proteomes" id="UP000613580">
    <property type="component" value="Unassembled WGS sequence"/>
</dbReference>
<dbReference type="AlphaFoldDB" id="A0A8H6TJ53"/>
<feature type="compositionally biased region" description="Polar residues" evidence="1">
    <location>
        <begin position="136"/>
        <end position="161"/>
    </location>
</feature>
<keyword evidence="2" id="KW-0472">Membrane</keyword>
<evidence type="ECO:0000256" key="1">
    <source>
        <dbReference type="SAM" id="MobiDB-lite"/>
    </source>
</evidence>
<feature type="region of interest" description="Disordered" evidence="1">
    <location>
        <begin position="389"/>
        <end position="425"/>
    </location>
</feature>
<keyword evidence="2" id="KW-1133">Transmembrane helix</keyword>
<feature type="compositionally biased region" description="Acidic residues" evidence="1">
    <location>
        <begin position="394"/>
        <end position="407"/>
    </location>
</feature>
<protein>
    <recommendedName>
        <fullName evidence="5">Transmembrane protein</fullName>
    </recommendedName>
</protein>
<proteinExistence type="predicted"/>
<feature type="compositionally biased region" description="Low complexity" evidence="1">
    <location>
        <begin position="110"/>
        <end position="135"/>
    </location>
</feature>
<evidence type="ECO:0000313" key="4">
    <source>
        <dbReference type="Proteomes" id="UP000613580"/>
    </source>
</evidence>
<dbReference type="EMBL" id="JACAZE010000004">
    <property type="protein sequence ID" value="KAF7318510.1"/>
    <property type="molecule type" value="Genomic_DNA"/>
</dbReference>
<name>A0A8H6TJ53_MYCCL</name>
<accession>A0A8H6TJ53</accession>
<feature type="compositionally biased region" description="Polar residues" evidence="1">
    <location>
        <begin position="345"/>
        <end position="356"/>
    </location>
</feature>
<evidence type="ECO:0000313" key="3">
    <source>
        <dbReference type="EMBL" id="KAF7318510.1"/>
    </source>
</evidence>
<comment type="caution">
    <text evidence="3">The sequence shown here is derived from an EMBL/GenBank/DDBJ whole genome shotgun (WGS) entry which is preliminary data.</text>
</comment>
<feature type="transmembrane region" description="Helical" evidence="2">
    <location>
        <begin position="167"/>
        <end position="193"/>
    </location>
</feature>